<dbReference type="EMBL" id="CACSIO010000062">
    <property type="protein sequence ID" value="CAA0125610.1"/>
    <property type="molecule type" value="Genomic_DNA"/>
</dbReference>
<dbReference type="PROSITE" id="PS51257">
    <property type="entry name" value="PROKAR_LIPOPROTEIN"/>
    <property type="match status" value="1"/>
</dbReference>
<evidence type="ECO:0000313" key="1">
    <source>
        <dbReference type="EMBL" id="CAA0125610.1"/>
    </source>
</evidence>
<evidence type="ECO:0000313" key="2">
    <source>
        <dbReference type="Proteomes" id="UP000441399"/>
    </source>
</evidence>
<dbReference type="AlphaFoldDB" id="A0A5S9R1G9"/>
<organism evidence="1 2">
    <name type="scientific">BD1-7 clade bacterium</name>
    <dbReference type="NCBI Taxonomy" id="2029982"/>
    <lineage>
        <taxon>Bacteria</taxon>
        <taxon>Pseudomonadati</taxon>
        <taxon>Pseudomonadota</taxon>
        <taxon>Gammaproteobacteria</taxon>
        <taxon>Cellvibrionales</taxon>
        <taxon>Spongiibacteraceae</taxon>
        <taxon>BD1-7 clade</taxon>
    </lineage>
</organism>
<dbReference type="Proteomes" id="UP000441399">
    <property type="component" value="Unassembled WGS sequence"/>
</dbReference>
<dbReference type="OrthoDB" id="8592692at2"/>
<accession>A0A5S9R1G9</accession>
<proteinExistence type="predicted"/>
<name>A0A5S9R1G9_9GAMM</name>
<gene>
    <name evidence="1" type="ORF">OPDIPICF_03498</name>
</gene>
<protein>
    <submittedName>
        <fullName evidence="1">Uncharacterized protein</fullName>
    </submittedName>
</protein>
<reference evidence="1 2" key="1">
    <citation type="submission" date="2019-11" db="EMBL/GenBank/DDBJ databases">
        <authorList>
            <person name="Holert J."/>
        </authorList>
    </citation>
    <scope>NUCLEOTIDE SEQUENCE [LARGE SCALE GENOMIC DNA]</scope>
    <source>
        <strain evidence="1">SB11_3</strain>
    </source>
</reference>
<keyword evidence="2" id="KW-1185">Reference proteome</keyword>
<sequence length="147" mass="15682">MNKILLVPLIFIAFLILQGCSAYESDTDNVAHLSTAKPTPTPTPTPIPTIQSLEERANGLTSQGACEAEGGQWQEVGKLQREACILPAKDAGQPCTDGSQCEVACIAVQRRIEAGSKATGQCQQSTQRFGCRTYIKDGVAEPTLCID</sequence>